<protein>
    <submittedName>
        <fullName evidence="3">Cysteine hydrolase family protein</fullName>
        <ecNumber evidence="3">3.-.-.-</ecNumber>
    </submittedName>
</protein>
<dbReference type="SUPFAM" id="SSF52499">
    <property type="entry name" value="Isochorismatase-like hydrolases"/>
    <property type="match status" value="1"/>
</dbReference>
<accession>A0ABW1T4J9</accession>
<dbReference type="InterPro" id="IPR000868">
    <property type="entry name" value="Isochorismatase-like_dom"/>
</dbReference>
<evidence type="ECO:0000313" key="4">
    <source>
        <dbReference type="Proteomes" id="UP001596138"/>
    </source>
</evidence>
<feature type="domain" description="Isochorismatase-like" evidence="2">
    <location>
        <begin position="3"/>
        <end position="147"/>
    </location>
</feature>
<dbReference type="Pfam" id="PF00857">
    <property type="entry name" value="Isochorismatase"/>
    <property type="match status" value="1"/>
</dbReference>
<reference evidence="4" key="1">
    <citation type="journal article" date="2019" name="Int. J. Syst. Evol. Microbiol.">
        <title>The Global Catalogue of Microorganisms (GCM) 10K type strain sequencing project: providing services to taxonomists for standard genome sequencing and annotation.</title>
        <authorList>
            <consortium name="The Broad Institute Genomics Platform"/>
            <consortium name="The Broad Institute Genome Sequencing Center for Infectious Disease"/>
            <person name="Wu L."/>
            <person name="Ma J."/>
        </authorList>
    </citation>
    <scope>NUCLEOTIDE SEQUENCE [LARGE SCALE GENOMIC DNA]</scope>
    <source>
        <strain evidence="4">CGMCC 4.7317</strain>
    </source>
</reference>
<organism evidence="3 4">
    <name type="scientific">Longivirga aurantiaca</name>
    <dbReference type="NCBI Taxonomy" id="1837743"/>
    <lineage>
        <taxon>Bacteria</taxon>
        <taxon>Bacillati</taxon>
        <taxon>Actinomycetota</taxon>
        <taxon>Actinomycetes</taxon>
        <taxon>Sporichthyales</taxon>
        <taxon>Sporichthyaceae</taxon>
        <taxon>Longivirga</taxon>
    </lineage>
</organism>
<dbReference type="InterPro" id="IPR050272">
    <property type="entry name" value="Isochorismatase-like_hydrls"/>
</dbReference>
<dbReference type="GO" id="GO:0016787">
    <property type="term" value="F:hydrolase activity"/>
    <property type="evidence" value="ECO:0007669"/>
    <property type="project" value="UniProtKB-KW"/>
</dbReference>
<proteinExistence type="predicted"/>
<gene>
    <name evidence="3" type="ORF">ACFQGU_14980</name>
</gene>
<dbReference type="PANTHER" id="PTHR43540">
    <property type="entry name" value="PEROXYUREIDOACRYLATE/UREIDOACRYLATE AMIDOHYDROLASE-RELATED"/>
    <property type="match status" value="1"/>
</dbReference>
<dbReference type="Proteomes" id="UP001596138">
    <property type="component" value="Unassembled WGS sequence"/>
</dbReference>
<keyword evidence="4" id="KW-1185">Reference proteome</keyword>
<evidence type="ECO:0000313" key="3">
    <source>
        <dbReference type="EMBL" id="MFC6239184.1"/>
    </source>
</evidence>
<dbReference type="CDD" id="cd01014">
    <property type="entry name" value="nicotinamidase_related"/>
    <property type="match status" value="1"/>
</dbReference>
<sequence length="181" mass="19280">MTSALVVIDVQNEYVTGALPIVHPPVDEALIRIGEAIDAAIAAGLPVVAVRHTEPDPSGGIFVAGTPAWELHDVVASRHHDMVIDKQLPGSFTGTPLQEWLSERGIDHVVIAGWMTHMCVDSTTRQAMHRGFDVTVLVDATGTIDIADDLPAALVHRVELGVLGDGFAQLRSTADWVADLA</sequence>
<dbReference type="EMBL" id="JBHSTI010000008">
    <property type="protein sequence ID" value="MFC6239184.1"/>
    <property type="molecule type" value="Genomic_DNA"/>
</dbReference>
<dbReference type="InterPro" id="IPR036380">
    <property type="entry name" value="Isochorismatase-like_sf"/>
</dbReference>
<evidence type="ECO:0000259" key="2">
    <source>
        <dbReference type="Pfam" id="PF00857"/>
    </source>
</evidence>
<dbReference type="PANTHER" id="PTHR43540:SF6">
    <property type="entry name" value="ISOCHORISMATASE-LIKE DOMAIN-CONTAINING PROTEIN"/>
    <property type="match status" value="1"/>
</dbReference>
<dbReference type="Gene3D" id="3.40.50.850">
    <property type="entry name" value="Isochorismatase-like"/>
    <property type="match status" value="1"/>
</dbReference>
<name>A0ABW1T4J9_9ACTN</name>
<evidence type="ECO:0000256" key="1">
    <source>
        <dbReference type="ARBA" id="ARBA00022801"/>
    </source>
</evidence>
<comment type="caution">
    <text evidence="3">The sequence shown here is derived from an EMBL/GenBank/DDBJ whole genome shotgun (WGS) entry which is preliminary data.</text>
</comment>
<dbReference type="EC" id="3.-.-.-" evidence="3"/>
<dbReference type="RefSeq" id="WP_386768031.1">
    <property type="nucleotide sequence ID" value="NZ_JBHSTI010000008.1"/>
</dbReference>
<keyword evidence="1 3" id="KW-0378">Hydrolase</keyword>